<evidence type="ECO:0000256" key="13">
    <source>
        <dbReference type="ARBA" id="ARBA00022990"/>
    </source>
</evidence>
<evidence type="ECO:0000256" key="11">
    <source>
        <dbReference type="ARBA" id="ARBA00022949"/>
    </source>
</evidence>
<proteinExistence type="inferred from homology"/>
<dbReference type="FunFam" id="2.60.40.10:FF:000334">
    <property type="entry name" value="vesicle-associated membrane protein-associated protein A isoform X1"/>
    <property type="match status" value="1"/>
</dbReference>
<dbReference type="GeneID" id="100759732"/>
<keyword evidence="16" id="KW-1015">Disulfide bond</keyword>
<evidence type="ECO:0000256" key="3">
    <source>
        <dbReference type="ARBA" id="ARBA00004521"/>
    </source>
</evidence>
<evidence type="ECO:0000256" key="6">
    <source>
        <dbReference type="ARBA" id="ARBA00022427"/>
    </source>
</evidence>
<evidence type="ECO:0000256" key="14">
    <source>
        <dbReference type="ARBA" id="ARBA00023054"/>
    </source>
</evidence>
<dbReference type="Gene3D" id="2.60.40.10">
    <property type="entry name" value="Immunoglobulins"/>
    <property type="match status" value="1"/>
</dbReference>
<keyword evidence="9 18" id="KW-0812">Transmembrane</keyword>
<dbReference type="KEGG" id="cge:100759732"/>
<dbReference type="GO" id="GO:0005886">
    <property type="term" value="C:plasma membrane"/>
    <property type="evidence" value="ECO:0007669"/>
    <property type="project" value="UniProtKB-SubCell"/>
</dbReference>
<comment type="similarity">
    <text evidence="4">Belongs to the VAMP-associated protein (VAP) (TC 9.B.17) family.</text>
</comment>
<comment type="subcellular location">
    <subcellularLocation>
        <location evidence="2">Cell junction</location>
        <location evidence="2">Tight junction</location>
    </subcellularLocation>
    <subcellularLocation>
        <location evidence="3">Cell membrane</location>
        <topology evidence="3">Single-pass type IV membrane protein</topology>
    </subcellularLocation>
    <subcellularLocation>
        <location evidence="1">Endoplasmic reticulum membrane</location>
        <topology evidence="1">Single-pass type IV membrane protein</topology>
    </subcellularLocation>
</comment>
<keyword evidence="7" id="KW-1003">Cell membrane</keyword>
<reference evidence="21" key="3">
    <citation type="submission" date="2025-08" db="UniProtKB">
        <authorList>
            <consortium name="RefSeq"/>
        </authorList>
    </citation>
    <scope>IDENTIFICATION</scope>
    <source>
        <strain evidence="21">17A/GY</strain>
        <tissue evidence="21">Liver</tissue>
    </source>
</reference>
<dbReference type="PANTHER" id="PTHR10809:SF155">
    <property type="entry name" value="VESICLE-ASSOCIATED MEMBRANE PROTEIN-ASSOCIATED PROTEIN A"/>
    <property type="match status" value="1"/>
</dbReference>
<gene>
    <name evidence="21" type="primary">LOC100759732</name>
</gene>
<evidence type="ECO:0000256" key="16">
    <source>
        <dbReference type="ARBA" id="ARBA00023157"/>
    </source>
</evidence>
<keyword evidence="11" id="KW-0965">Cell junction</keyword>
<reference evidence="20" key="1">
    <citation type="journal article" date="2018" name="Biotechnol. Bioeng.">
        <title>A reference genome of the Chinese hamster based on a hybrid assembly strategy.</title>
        <authorList>
            <person name="Rupp O."/>
            <person name="MacDonald M.L."/>
            <person name="Li S."/>
            <person name="Dhiman H."/>
            <person name="Polson S."/>
            <person name="Griep S."/>
            <person name="Heffner K."/>
            <person name="Hernandez I."/>
            <person name="Brinkrolf K."/>
            <person name="Jadhav V."/>
            <person name="Samoudi M."/>
            <person name="Hao H."/>
            <person name="Kingham B."/>
            <person name="Goesmann A."/>
            <person name="Betenbaugh M.J."/>
            <person name="Lewis N.E."/>
            <person name="Borth N."/>
            <person name="Lee K.H."/>
        </authorList>
    </citation>
    <scope>NUCLEOTIDE SEQUENCE [LARGE SCALE GENOMIC DNA]</scope>
    <source>
        <strain evidence="20">17A/GY</strain>
    </source>
</reference>
<evidence type="ECO:0000256" key="9">
    <source>
        <dbReference type="ARBA" id="ARBA00022692"/>
    </source>
</evidence>
<dbReference type="SUPFAM" id="SSF49354">
    <property type="entry name" value="PapD-like"/>
    <property type="match status" value="1"/>
</dbReference>
<dbReference type="RefSeq" id="XP_027256660.1">
    <property type="nucleotide sequence ID" value="XM_027400859.2"/>
</dbReference>
<dbReference type="OrthoDB" id="264603at2759"/>
<sequence length="193" mass="21367">MASASGAPEKLRQILVVNPPKVLKFKGPFTAVVTRRFKLRNPSERKVCFKVKSTSPYCYCVRPSSGVVEPGCTVTVAAMLQPFSYDPSQEVKHKFMVQTVFAPPDTSDLGAVWKEAKPGELMDSRLKCVFEIPEESVRQDEGLRLRKAALRDNPWLTSATSLKQSHTARAPLPVVLLVIGAVFIGFFLGKFIL</sequence>
<evidence type="ECO:0000256" key="4">
    <source>
        <dbReference type="ARBA" id="ARBA00008932"/>
    </source>
</evidence>
<comment type="function">
    <text evidence="17">Endoplasmic reticulum (ER)-anchored protein that mediates the formation of contact sites between the ER and endosomes via interaction with FFAT motif-containing proteins such as STARD3 or WDR44. STARD3-VAPA interaction enables cholesterol transfer from the ER to endosomes. Via interaction with WDR44 participates in neosynthesized protein export. In addition, recruited to the plasma membrane through OSBPL3 binding. The OSBPL3-VAPA complex stimulates RRAS signaling which in turn attenuates integrin beta-1 (ITGB1) activation at the cell surface. With OSBPL3, may regulate ER morphology. May play a role in vesicle trafficking.</text>
</comment>
<dbReference type="Pfam" id="PF00635">
    <property type="entry name" value="Motile_Sperm"/>
    <property type="match status" value="1"/>
</dbReference>
<dbReference type="GO" id="GO:0031175">
    <property type="term" value="P:neuron projection development"/>
    <property type="evidence" value="ECO:0007669"/>
    <property type="project" value="TreeGrafter"/>
</dbReference>
<keyword evidence="20" id="KW-1185">Reference proteome</keyword>
<dbReference type="InterPro" id="IPR016763">
    <property type="entry name" value="VAP"/>
</dbReference>
<keyword evidence="13" id="KW-0007">Acetylation</keyword>
<evidence type="ECO:0000256" key="8">
    <source>
        <dbReference type="ARBA" id="ARBA00022553"/>
    </source>
</evidence>
<keyword evidence="6" id="KW-0796">Tight junction</keyword>
<evidence type="ECO:0000256" key="12">
    <source>
        <dbReference type="ARBA" id="ARBA00022989"/>
    </source>
</evidence>
<keyword evidence="8" id="KW-0597">Phosphoprotein</keyword>
<feature type="domain" description="MSP" evidence="19">
    <location>
        <begin position="14"/>
        <end position="131"/>
    </location>
</feature>
<evidence type="ECO:0000256" key="2">
    <source>
        <dbReference type="ARBA" id="ARBA00004435"/>
    </source>
</evidence>
<keyword evidence="10" id="KW-0256">Endoplasmic reticulum</keyword>
<evidence type="ECO:0000256" key="18">
    <source>
        <dbReference type="SAM" id="Phobius"/>
    </source>
</evidence>
<dbReference type="InterPro" id="IPR013783">
    <property type="entry name" value="Ig-like_fold"/>
</dbReference>
<evidence type="ECO:0000259" key="19">
    <source>
        <dbReference type="PROSITE" id="PS50202"/>
    </source>
</evidence>
<evidence type="ECO:0000256" key="15">
    <source>
        <dbReference type="ARBA" id="ARBA00023136"/>
    </source>
</evidence>
<organism evidence="20 21">
    <name type="scientific">Cricetulus griseus</name>
    <name type="common">Chinese hamster</name>
    <name type="synonym">Cricetulus barabensis griseus</name>
    <dbReference type="NCBI Taxonomy" id="10029"/>
    <lineage>
        <taxon>Eukaryota</taxon>
        <taxon>Metazoa</taxon>
        <taxon>Chordata</taxon>
        <taxon>Craniata</taxon>
        <taxon>Vertebrata</taxon>
        <taxon>Euteleostomi</taxon>
        <taxon>Mammalia</taxon>
        <taxon>Eutheria</taxon>
        <taxon>Euarchontoglires</taxon>
        <taxon>Glires</taxon>
        <taxon>Rodentia</taxon>
        <taxon>Myomorpha</taxon>
        <taxon>Muroidea</taxon>
        <taxon>Cricetidae</taxon>
        <taxon>Cricetinae</taxon>
        <taxon>Cricetulus</taxon>
    </lineage>
</organism>
<evidence type="ECO:0000313" key="20">
    <source>
        <dbReference type="Proteomes" id="UP001108280"/>
    </source>
</evidence>
<evidence type="ECO:0000256" key="5">
    <source>
        <dbReference type="ARBA" id="ARBA00018309"/>
    </source>
</evidence>
<dbReference type="InterPro" id="IPR008962">
    <property type="entry name" value="PapD-like_sf"/>
</dbReference>
<evidence type="ECO:0000256" key="7">
    <source>
        <dbReference type="ARBA" id="ARBA00022475"/>
    </source>
</evidence>
<accession>A0A9J7FCA7</accession>
<protein>
    <recommendedName>
        <fullName evidence="5">Vesicle-associated membrane protein-associated protein A</fullName>
    </recommendedName>
</protein>
<dbReference type="Proteomes" id="UP001108280">
    <property type="component" value="Chromosome 2"/>
</dbReference>
<evidence type="ECO:0000256" key="1">
    <source>
        <dbReference type="ARBA" id="ARBA00004163"/>
    </source>
</evidence>
<evidence type="ECO:0000313" key="21">
    <source>
        <dbReference type="RefSeq" id="XP_027256660.1"/>
    </source>
</evidence>
<name>A0A9J7FCA7_CRIGR</name>
<dbReference type="GO" id="GO:0033149">
    <property type="term" value="F:FFAT motif binding"/>
    <property type="evidence" value="ECO:0007669"/>
    <property type="project" value="TreeGrafter"/>
</dbReference>
<dbReference type="GO" id="GO:0005923">
    <property type="term" value="C:bicellular tight junction"/>
    <property type="evidence" value="ECO:0007669"/>
    <property type="project" value="UniProtKB-SubCell"/>
</dbReference>
<keyword evidence="15 18" id="KW-0472">Membrane</keyword>
<dbReference type="PROSITE" id="PS50202">
    <property type="entry name" value="MSP"/>
    <property type="match status" value="1"/>
</dbReference>
<keyword evidence="14" id="KW-0175">Coiled coil</keyword>
<feature type="transmembrane region" description="Helical" evidence="18">
    <location>
        <begin position="170"/>
        <end position="189"/>
    </location>
</feature>
<dbReference type="PANTHER" id="PTHR10809">
    <property type="entry name" value="VESICLE-ASSOCIATED MEMBRANE PROTEIN-ASSOCIATED PROTEIN"/>
    <property type="match status" value="1"/>
</dbReference>
<dbReference type="AlphaFoldDB" id="A0A9J7FCA7"/>
<dbReference type="GO" id="GO:0005789">
    <property type="term" value="C:endoplasmic reticulum membrane"/>
    <property type="evidence" value="ECO:0007669"/>
    <property type="project" value="UniProtKB-SubCell"/>
</dbReference>
<dbReference type="InterPro" id="IPR000535">
    <property type="entry name" value="MSP_dom"/>
</dbReference>
<reference evidence="20" key="2">
    <citation type="journal article" date="2020" name="Biotechnol. Bioeng.">
        <title>Chromosome-scale scaffolds for the Chinese hamster reference genome assembly to facilitate the study of the CHO epigenome.</title>
        <authorList>
            <person name="Hilliard W."/>
            <person name="MacDonald M."/>
            <person name="Lee K.H."/>
        </authorList>
    </citation>
    <scope>NUCLEOTIDE SEQUENCE [LARGE SCALE GENOMIC DNA]</scope>
    <source>
        <strain evidence="20">17A/GY</strain>
    </source>
</reference>
<evidence type="ECO:0000256" key="10">
    <source>
        <dbReference type="ARBA" id="ARBA00022824"/>
    </source>
</evidence>
<keyword evidence="12 18" id="KW-1133">Transmembrane helix</keyword>
<evidence type="ECO:0000256" key="17">
    <source>
        <dbReference type="ARBA" id="ARBA00045917"/>
    </source>
</evidence>